<evidence type="ECO:0000256" key="2">
    <source>
        <dbReference type="ARBA" id="ARBA00011245"/>
    </source>
</evidence>
<evidence type="ECO:0000313" key="14">
    <source>
        <dbReference type="EMBL" id="OGL74031.1"/>
    </source>
</evidence>
<feature type="short sequence motif" description="'KMSKS' region" evidence="10">
    <location>
        <begin position="537"/>
        <end position="541"/>
    </location>
</feature>
<evidence type="ECO:0000259" key="13">
    <source>
        <dbReference type="Pfam" id="PF10458"/>
    </source>
</evidence>
<dbReference type="SUPFAM" id="SSF52374">
    <property type="entry name" value="Nucleotidylyl transferase"/>
    <property type="match status" value="1"/>
</dbReference>
<dbReference type="PRINTS" id="PR00986">
    <property type="entry name" value="TRNASYNTHVAL"/>
</dbReference>
<dbReference type="GO" id="GO:0006438">
    <property type="term" value="P:valyl-tRNA aminoacylation"/>
    <property type="evidence" value="ECO:0007669"/>
    <property type="project" value="UniProtKB-UniRule"/>
</dbReference>
<protein>
    <recommendedName>
        <fullName evidence="10">Valine--tRNA ligase</fullName>
        <ecNumber evidence="10">6.1.1.9</ecNumber>
    </recommendedName>
    <alternativeName>
        <fullName evidence="10">Valyl-tRNA synthetase</fullName>
        <shortName evidence="10">ValRS</shortName>
    </alternativeName>
</protein>
<dbReference type="InterPro" id="IPR002300">
    <property type="entry name" value="aa-tRNA-synth_Ia"/>
</dbReference>
<dbReference type="GO" id="GO:0005524">
    <property type="term" value="F:ATP binding"/>
    <property type="evidence" value="ECO:0007669"/>
    <property type="project" value="UniProtKB-UniRule"/>
</dbReference>
<gene>
    <name evidence="10" type="primary">valS</name>
    <name evidence="14" type="ORF">A3D72_00875</name>
</gene>
<keyword evidence="7 10" id="KW-0648">Protein biosynthesis</keyword>
<feature type="domain" description="Aminoacyl-tRNA synthetase class Ia" evidence="11">
    <location>
        <begin position="17"/>
        <end position="445"/>
    </location>
</feature>
<dbReference type="AlphaFoldDB" id="A0A1F7U732"/>
<keyword evidence="8 10" id="KW-0030">Aminoacyl-tRNA synthetase</keyword>
<comment type="similarity">
    <text evidence="10">Belongs to the class-I aminoacyl-tRNA synthetase family. ValS type 1 subfamily.</text>
</comment>
<dbReference type="InterPro" id="IPR010978">
    <property type="entry name" value="tRNA-bd_arm"/>
</dbReference>
<dbReference type="PROSITE" id="PS00178">
    <property type="entry name" value="AA_TRNA_LIGASE_I"/>
    <property type="match status" value="1"/>
</dbReference>
<keyword evidence="4 10" id="KW-0436">Ligase</keyword>
<feature type="domain" description="Aminoacyl-tRNA synthetase class Ia" evidence="11">
    <location>
        <begin position="454"/>
        <end position="574"/>
    </location>
</feature>
<evidence type="ECO:0000256" key="5">
    <source>
        <dbReference type="ARBA" id="ARBA00022741"/>
    </source>
</evidence>
<feature type="binding site" evidence="10">
    <location>
        <position position="540"/>
    </location>
    <ligand>
        <name>ATP</name>
        <dbReference type="ChEBI" id="CHEBI:30616"/>
    </ligand>
</feature>
<evidence type="ECO:0000256" key="6">
    <source>
        <dbReference type="ARBA" id="ARBA00022840"/>
    </source>
</evidence>
<feature type="domain" description="Valyl-tRNA synthetase tRNA-binding arm" evidence="13">
    <location>
        <begin position="811"/>
        <end position="875"/>
    </location>
</feature>
<dbReference type="InterPro" id="IPR009008">
    <property type="entry name" value="Val/Leu/Ile-tRNA-synth_edit"/>
</dbReference>
<evidence type="ECO:0000259" key="12">
    <source>
        <dbReference type="Pfam" id="PF08264"/>
    </source>
</evidence>
<dbReference type="EMBL" id="MGDZ01000010">
    <property type="protein sequence ID" value="OGL74031.1"/>
    <property type="molecule type" value="Genomic_DNA"/>
</dbReference>
<dbReference type="Pfam" id="PF08264">
    <property type="entry name" value="Anticodon_1"/>
    <property type="match status" value="1"/>
</dbReference>
<evidence type="ECO:0000259" key="11">
    <source>
        <dbReference type="Pfam" id="PF00133"/>
    </source>
</evidence>
<dbReference type="InterPro" id="IPR001412">
    <property type="entry name" value="aa-tRNA-synth_I_CS"/>
</dbReference>
<accession>A0A1F7U732</accession>
<name>A0A1F7U732_9BACT</name>
<dbReference type="InterPro" id="IPR033705">
    <property type="entry name" value="Anticodon_Ia_Val"/>
</dbReference>
<keyword evidence="3 10" id="KW-0963">Cytoplasm</keyword>
<dbReference type="InterPro" id="IPR037118">
    <property type="entry name" value="Val-tRNA_synth_C_sf"/>
</dbReference>
<proteinExistence type="inferred from homology"/>
<dbReference type="Gene3D" id="1.10.287.380">
    <property type="entry name" value="Valyl-tRNA synthetase, C-terminal domain"/>
    <property type="match status" value="1"/>
</dbReference>
<dbReference type="EC" id="6.1.1.9" evidence="10"/>
<dbReference type="GO" id="GO:0002161">
    <property type="term" value="F:aminoacyl-tRNA deacylase activity"/>
    <property type="evidence" value="ECO:0007669"/>
    <property type="project" value="InterPro"/>
</dbReference>
<evidence type="ECO:0000256" key="7">
    <source>
        <dbReference type="ARBA" id="ARBA00022917"/>
    </source>
</evidence>
<dbReference type="Proteomes" id="UP000176303">
    <property type="component" value="Unassembled WGS sequence"/>
</dbReference>
<dbReference type="Pfam" id="PF10458">
    <property type="entry name" value="Val_tRNA-synt_C"/>
    <property type="match status" value="1"/>
</dbReference>
<dbReference type="PANTHER" id="PTHR11946:SF93">
    <property type="entry name" value="VALINE--TRNA LIGASE, CHLOROPLASTIC_MITOCHONDRIAL 2"/>
    <property type="match status" value="1"/>
</dbReference>
<dbReference type="InterPro" id="IPR013155">
    <property type="entry name" value="M/V/L/I-tRNA-synth_anticd-bd"/>
</dbReference>
<comment type="subcellular location">
    <subcellularLocation>
        <location evidence="1 10">Cytoplasm</location>
    </subcellularLocation>
</comment>
<comment type="domain">
    <text evidence="10">The C-terminal coiled-coil domain is crucial for aminoacylation activity.</text>
</comment>
<comment type="function">
    <text evidence="10">Catalyzes the attachment of valine to tRNA(Val). As ValRS can inadvertently accommodate and process structurally similar amino acids such as threonine, to avoid such errors, it has a 'posttransfer' editing activity that hydrolyzes mischarged Thr-tRNA(Val) in a tRNA-dependent manner.</text>
</comment>
<dbReference type="CDD" id="cd00817">
    <property type="entry name" value="ValRS_core"/>
    <property type="match status" value="1"/>
</dbReference>
<dbReference type="HAMAP" id="MF_02004">
    <property type="entry name" value="Val_tRNA_synth_type1"/>
    <property type="match status" value="1"/>
</dbReference>
<dbReference type="Gene3D" id="3.40.50.620">
    <property type="entry name" value="HUPs"/>
    <property type="match status" value="2"/>
</dbReference>
<evidence type="ECO:0000256" key="4">
    <source>
        <dbReference type="ARBA" id="ARBA00022598"/>
    </source>
</evidence>
<dbReference type="InterPro" id="IPR014729">
    <property type="entry name" value="Rossmann-like_a/b/a_fold"/>
</dbReference>
<comment type="caution">
    <text evidence="14">The sequence shown here is derived from an EMBL/GenBank/DDBJ whole genome shotgun (WGS) entry which is preliminary data.</text>
</comment>
<dbReference type="SUPFAM" id="SSF50677">
    <property type="entry name" value="ValRS/IleRS/LeuRS editing domain"/>
    <property type="match status" value="1"/>
</dbReference>
<evidence type="ECO:0000256" key="9">
    <source>
        <dbReference type="ARBA" id="ARBA00047552"/>
    </source>
</evidence>
<dbReference type="CDD" id="cd07962">
    <property type="entry name" value="Anticodon_Ia_Val"/>
    <property type="match status" value="1"/>
</dbReference>
<keyword evidence="10" id="KW-0175">Coiled coil</keyword>
<organism evidence="14 15">
    <name type="scientific">Candidatus Uhrbacteria bacterium RIFCSPHIGHO2_02_FULL_57_19</name>
    <dbReference type="NCBI Taxonomy" id="1802391"/>
    <lineage>
        <taxon>Bacteria</taxon>
        <taxon>Candidatus Uhriibacteriota</taxon>
    </lineage>
</organism>
<comment type="catalytic activity">
    <reaction evidence="9 10">
        <text>tRNA(Val) + L-valine + ATP = L-valyl-tRNA(Val) + AMP + diphosphate</text>
        <dbReference type="Rhea" id="RHEA:10704"/>
        <dbReference type="Rhea" id="RHEA-COMP:9672"/>
        <dbReference type="Rhea" id="RHEA-COMP:9708"/>
        <dbReference type="ChEBI" id="CHEBI:30616"/>
        <dbReference type="ChEBI" id="CHEBI:33019"/>
        <dbReference type="ChEBI" id="CHEBI:57762"/>
        <dbReference type="ChEBI" id="CHEBI:78442"/>
        <dbReference type="ChEBI" id="CHEBI:78537"/>
        <dbReference type="ChEBI" id="CHEBI:456215"/>
        <dbReference type="EC" id="6.1.1.9"/>
    </reaction>
</comment>
<evidence type="ECO:0000256" key="1">
    <source>
        <dbReference type="ARBA" id="ARBA00004496"/>
    </source>
</evidence>
<comment type="subunit">
    <text evidence="2 10">Monomer.</text>
</comment>
<dbReference type="GO" id="GO:0004832">
    <property type="term" value="F:valine-tRNA ligase activity"/>
    <property type="evidence" value="ECO:0007669"/>
    <property type="project" value="UniProtKB-UniRule"/>
</dbReference>
<sequence length="876" mass="99464">MKEMSKAYDPSSVEDAIYAAWEKSGFFNPDTLPGKRARSFSIVLPPPNVTGILHLGHAVMLAVQDLAVRFERMRGAKALWLPGTDHAAIATQTKVEKLLKEKTGKTRHDLGREAFLREVEKFVNESKDTIHRQIRKMGSSCDWSREAYTLDEPRTLAVRTVFKMMHKDGLIYRGNRIVNWCPQCASTLADDEVEYKPAKEKLYWIKYGPFVLATSRPETKLGDTAVAVHPDDPRYKKHVGKKYMIPGVLGEFEVVVVADPVVDMKFGSGVIKVTPAHDFTDFEIAQRHGVTMRQVIGEDGKMMPNTGKYAGMTTAEARAEIVKDMDKVGLIEKIEDYDHNLSVCYRCEHVIEPLPKLQWFINVTKEFPFRQSKRAPIKGLKNGQKVTLKKLMQHVVRTEQIEIIPDRFVKTYFHWIDNLRDWNISRQIWFGHQVPVWYRGTETHVGVEPPKGEGWTQDPDTLDTWFSSGLWTFSTLGWPKATKDIKTFHPTSVMETGYDILFFWIARMILMTTYALGEVPFRTVYLHGLVRDEQGRKMSKSLGNIIDPLDVAKKYGTDAVRLSLLIGTAPGADSRVWDEKIAGYRNFTNKLWNIARFILGTRDRLSAIPYTLSPKTLADRWILGRYAAVVKSVTSKLERFEFSSAGEELRDFTWNEFADWYLEISKIQKNEGILSHILDGLLRLWHPFMPFITEAIWEESGGKNLLMIEAWPVGKGKADAKTQRDFALVQDVVSAIRNIRADYRVPPSKTVDAIVSAGMQLGLLRNQSELICHLARISTLTVEQKAGKPVGAVGAVVRDMEVFVPLSGMFDLEKGKARLKHERDDLAKYVSALQLKLEDAKFTGRAPALVVESERTKLAEAKERLSRTETQIASIK</sequence>
<dbReference type="InterPro" id="IPR002303">
    <property type="entry name" value="Valyl-tRNA_ligase"/>
</dbReference>
<dbReference type="NCBIfam" id="NF004349">
    <property type="entry name" value="PRK05729.1"/>
    <property type="match status" value="1"/>
</dbReference>
<evidence type="ECO:0000256" key="8">
    <source>
        <dbReference type="ARBA" id="ARBA00023146"/>
    </source>
</evidence>
<dbReference type="STRING" id="1802391.A3D72_00875"/>
<dbReference type="InterPro" id="IPR009080">
    <property type="entry name" value="tRNAsynth_Ia_anticodon-bd"/>
</dbReference>
<reference evidence="14 15" key="1">
    <citation type="journal article" date="2016" name="Nat. Commun.">
        <title>Thousands of microbial genomes shed light on interconnected biogeochemical processes in an aquifer system.</title>
        <authorList>
            <person name="Anantharaman K."/>
            <person name="Brown C.T."/>
            <person name="Hug L.A."/>
            <person name="Sharon I."/>
            <person name="Castelle C.J."/>
            <person name="Probst A.J."/>
            <person name="Thomas B.C."/>
            <person name="Singh A."/>
            <person name="Wilkins M.J."/>
            <person name="Karaoz U."/>
            <person name="Brodie E.L."/>
            <person name="Williams K.H."/>
            <person name="Hubbard S.S."/>
            <person name="Banfield J.F."/>
        </authorList>
    </citation>
    <scope>NUCLEOTIDE SEQUENCE [LARGE SCALE GENOMIC DNA]</scope>
</reference>
<comment type="domain">
    <text evidence="10">ValRS has two distinct active sites: one for aminoacylation and one for editing. The misactivated threonine is translocated from the active site to the editing site.</text>
</comment>
<feature type="domain" description="Methionyl/Valyl/Leucyl/Isoleucyl-tRNA synthetase anticodon-binding" evidence="12">
    <location>
        <begin position="619"/>
        <end position="753"/>
    </location>
</feature>
<dbReference type="FunFam" id="3.40.50.620:FF:000032">
    <property type="entry name" value="Valine--tRNA ligase"/>
    <property type="match status" value="1"/>
</dbReference>
<dbReference type="NCBIfam" id="TIGR00422">
    <property type="entry name" value="valS"/>
    <property type="match status" value="1"/>
</dbReference>
<dbReference type="InterPro" id="IPR019499">
    <property type="entry name" value="Val-tRNA_synth_tRNA-bd"/>
</dbReference>
<dbReference type="PANTHER" id="PTHR11946">
    <property type="entry name" value="VALYL-TRNA SYNTHETASES"/>
    <property type="match status" value="1"/>
</dbReference>
<keyword evidence="5 10" id="KW-0547">Nucleotide-binding</keyword>
<keyword evidence="6 10" id="KW-0067">ATP-binding</keyword>
<evidence type="ECO:0000256" key="10">
    <source>
        <dbReference type="HAMAP-Rule" id="MF_02004"/>
    </source>
</evidence>
<dbReference type="SUPFAM" id="SSF47323">
    <property type="entry name" value="Anticodon-binding domain of a subclass of class I aminoacyl-tRNA synthetases"/>
    <property type="match status" value="1"/>
</dbReference>
<dbReference type="GO" id="GO:0005829">
    <property type="term" value="C:cytosol"/>
    <property type="evidence" value="ECO:0007669"/>
    <property type="project" value="TreeGrafter"/>
</dbReference>
<dbReference type="Gene3D" id="1.10.730.10">
    <property type="entry name" value="Isoleucyl-tRNA Synthetase, Domain 1"/>
    <property type="match status" value="1"/>
</dbReference>
<dbReference type="Pfam" id="PF00133">
    <property type="entry name" value="tRNA-synt_1"/>
    <property type="match status" value="2"/>
</dbReference>
<evidence type="ECO:0000256" key="3">
    <source>
        <dbReference type="ARBA" id="ARBA00022490"/>
    </source>
</evidence>
<feature type="short sequence motif" description="'HIGH' region" evidence="10">
    <location>
        <begin position="47"/>
        <end position="57"/>
    </location>
</feature>
<dbReference type="SUPFAM" id="SSF46589">
    <property type="entry name" value="tRNA-binding arm"/>
    <property type="match status" value="1"/>
</dbReference>
<evidence type="ECO:0000313" key="15">
    <source>
        <dbReference type="Proteomes" id="UP000176303"/>
    </source>
</evidence>